<evidence type="ECO:0000256" key="1">
    <source>
        <dbReference type="ARBA" id="ARBA00004141"/>
    </source>
</evidence>
<keyword evidence="4 5" id="KW-0472">Membrane</keyword>
<accession>A0A0G0KHP7</accession>
<dbReference type="InterPro" id="IPR004837">
    <property type="entry name" value="NaCa_Exmemb"/>
</dbReference>
<comment type="subcellular location">
    <subcellularLocation>
        <location evidence="1">Membrane</location>
        <topology evidence="1">Multi-pass membrane protein</topology>
    </subcellularLocation>
</comment>
<protein>
    <submittedName>
        <fullName evidence="7">Calcium/proton exchanger</fullName>
    </submittedName>
</protein>
<dbReference type="Proteomes" id="UP000034366">
    <property type="component" value="Unassembled WGS sequence"/>
</dbReference>
<organism evidence="7 8">
    <name type="scientific">Candidatus Woesebacteria bacterium GW2011_GWD1_38_10</name>
    <dbReference type="NCBI Taxonomy" id="1618592"/>
    <lineage>
        <taxon>Bacteria</taxon>
        <taxon>Candidatus Woeseibacteriota</taxon>
    </lineage>
</organism>
<dbReference type="Gene3D" id="1.20.1420.30">
    <property type="entry name" value="NCX, central ion-binding region"/>
    <property type="match status" value="1"/>
</dbReference>
<dbReference type="PANTHER" id="PTHR10846">
    <property type="entry name" value="SODIUM/POTASSIUM/CALCIUM EXCHANGER"/>
    <property type="match status" value="1"/>
</dbReference>
<feature type="domain" description="Sodium/calcium exchanger membrane region" evidence="6">
    <location>
        <begin position="178"/>
        <end position="318"/>
    </location>
</feature>
<feature type="domain" description="Sodium/calcium exchanger membrane region" evidence="6">
    <location>
        <begin position="5"/>
        <end position="144"/>
    </location>
</feature>
<dbReference type="PANTHER" id="PTHR10846:SF8">
    <property type="entry name" value="INNER MEMBRANE PROTEIN YRBG"/>
    <property type="match status" value="1"/>
</dbReference>
<feature type="transmembrane region" description="Helical" evidence="5">
    <location>
        <begin position="209"/>
        <end position="230"/>
    </location>
</feature>
<sequence>MSFLLLILIVIFSIVLIKAADMTVVSLRKLVRKSGIVGLSAVIIAIGTSFPELFVGVTSAVEGKPGLSLGVALGSNIANIALVGAGVALIAGRIVISEAIIKKVVWVSLVCGVLPYLLILDGNLNRIDGLIMVLAYLAYILSFFKGFYGSALKEHQEGVSFVKFFRRVINASDGKWKSLASVITGIALMLFSADTIVKFSGRLAQEINISTFIIGLFIIAIGTSLPEFAFSLRSLKDKESEMFVGNLYGSIVANTTLVIGASVLINPITSLSLSRYLLPGGIFIFVYMLFYYFVRTKKRLERWEAGILLVIYFVFFLIELI</sequence>
<dbReference type="GO" id="GO:0008273">
    <property type="term" value="F:calcium, potassium:sodium antiporter activity"/>
    <property type="evidence" value="ECO:0007669"/>
    <property type="project" value="TreeGrafter"/>
</dbReference>
<feature type="transmembrane region" description="Helical" evidence="5">
    <location>
        <begin position="178"/>
        <end position="197"/>
    </location>
</feature>
<reference evidence="7 8" key="1">
    <citation type="journal article" date="2015" name="Nature">
        <title>rRNA introns, odd ribosomes, and small enigmatic genomes across a large radiation of phyla.</title>
        <authorList>
            <person name="Brown C.T."/>
            <person name="Hug L.A."/>
            <person name="Thomas B.C."/>
            <person name="Sharon I."/>
            <person name="Castelle C.J."/>
            <person name="Singh A."/>
            <person name="Wilkins M.J."/>
            <person name="Williams K.H."/>
            <person name="Banfield J.F."/>
        </authorList>
    </citation>
    <scope>NUCLEOTIDE SEQUENCE [LARGE SCALE GENOMIC DNA]</scope>
</reference>
<keyword evidence="3 5" id="KW-1133">Transmembrane helix</keyword>
<feature type="transmembrane region" description="Helical" evidence="5">
    <location>
        <begin position="242"/>
        <end position="264"/>
    </location>
</feature>
<gene>
    <name evidence="7" type="ORF">US67_C0025G0010</name>
</gene>
<dbReference type="EMBL" id="LBTW01000025">
    <property type="protein sequence ID" value="KKQ48709.1"/>
    <property type="molecule type" value="Genomic_DNA"/>
</dbReference>
<feature type="transmembrane region" description="Helical" evidence="5">
    <location>
        <begin position="130"/>
        <end position="148"/>
    </location>
</feature>
<feature type="transmembrane region" description="Helical" evidence="5">
    <location>
        <begin position="67"/>
        <end position="94"/>
    </location>
</feature>
<dbReference type="GO" id="GO:0005262">
    <property type="term" value="F:calcium channel activity"/>
    <property type="evidence" value="ECO:0007669"/>
    <property type="project" value="TreeGrafter"/>
</dbReference>
<proteinExistence type="predicted"/>
<dbReference type="PATRIC" id="fig|1618592.3.peg.476"/>
<evidence type="ECO:0000256" key="5">
    <source>
        <dbReference type="SAM" id="Phobius"/>
    </source>
</evidence>
<feature type="transmembrane region" description="Helical" evidence="5">
    <location>
        <begin position="100"/>
        <end position="118"/>
    </location>
</feature>
<dbReference type="Pfam" id="PF01699">
    <property type="entry name" value="Na_Ca_ex"/>
    <property type="match status" value="2"/>
</dbReference>
<feature type="transmembrane region" description="Helical" evidence="5">
    <location>
        <begin position="35"/>
        <end position="55"/>
    </location>
</feature>
<keyword evidence="2 5" id="KW-0812">Transmembrane</keyword>
<feature type="transmembrane region" description="Helical" evidence="5">
    <location>
        <begin position="276"/>
        <end position="294"/>
    </location>
</feature>
<dbReference type="GO" id="GO:0005886">
    <property type="term" value="C:plasma membrane"/>
    <property type="evidence" value="ECO:0007669"/>
    <property type="project" value="TreeGrafter"/>
</dbReference>
<feature type="transmembrane region" description="Helical" evidence="5">
    <location>
        <begin position="300"/>
        <end position="318"/>
    </location>
</feature>
<dbReference type="GO" id="GO:0006874">
    <property type="term" value="P:intracellular calcium ion homeostasis"/>
    <property type="evidence" value="ECO:0007669"/>
    <property type="project" value="TreeGrafter"/>
</dbReference>
<dbReference type="AlphaFoldDB" id="A0A0G0KHP7"/>
<name>A0A0G0KHP7_9BACT</name>
<evidence type="ECO:0000256" key="3">
    <source>
        <dbReference type="ARBA" id="ARBA00022989"/>
    </source>
</evidence>
<dbReference type="InterPro" id="IPR004481">
    <property type="entry name" value="K/Na/Ca-exchanger"/>
</dbReference>
<evidence type="ECO:0000256" key="4">
    <source>
        <dbReference type="ARBA" id="ARBA00023136"/>
    </source>
</evidence>
<evidence type="ECO:0000313" key="8">
    <source>
        <dbReference type="Proteomes" id="UP000034366"/>
    </source>
</evidence>
<evidence type="ECO:0000259" key="6">
    <source>
        <dbReference type="Pfam" id="PF01699"/>
    </source>
</evidence>
<evidence type="ECO:0000313" key="7">
    <source>
        <dbReference type="EMBL" id="KKQ48709.1"/>
    </source>
</evidence>
<comment type="caution">
    <text evidence="7">The sequence shown here is derived from an EMBL/GenBank/DDBJ whole genome shotgun (WGS) entry which is preliminary data.</text>
</comment>
<evidence type="ECO:0000256" key="2">
    <source>
        <dbReference type="ARBA" id="ARBA00022692"/>
    </source>
</evidence>
<dbReference type="InterPro" id="IPR044880">
    <property type="entry name" value="NCX_ion-bd_dom_sf"/>
</dbReference>